<dbReference type="Proteomes" id="UP001642464">
    <property type="component" value="Unassembled WGS sequence"/>
</dbReference>
<proteinExistence type="predicted"/>
<feature type="compositionally biased region" description="Basic and acidic residues" evidence="1">
    <location>
        <begin position="293"/>
        <end position="345"/>
    </location>
</feature>
<gene>
    <name evidence="2" type="ORF">SCF082_LOCUS2166</name>
</gene>
<accession>A0ABP0HN54</accession>
<feature type="compositionally biased region" description="Low complexity" evidence="1">
    <location>
        <begin position="409"/>
        <end position="424"/>
    </location>
</feature>
<sequence>MVKVLKKLYVHFRSKGSDVGDLGHDALEDIENDQGEELVIENMDDEPIIISIKDLPSPGEGIAMKAEDVEAIEDTKDKPEVVTERAQATEDIESKPEVVTERAQAAEEIESKVPVAVEMAQAAEDIERKPEVAIEMAQAAEDTESKPVVGIEMAQAVEDIKSKPPVASEMVQALELIEDSQMPFQAVERDVVLVEESQHIDPDPAQVVETQTVKKCQGGLTMVSHPDLAETLPMHMEIDLPGLASSSVEDVAALKALDFVPYSIRIKQFFDKWPGSKAPVNLSSSSSTGQECLKIESEPTLPAEKEPGLAEKQARLRKDLKAKAKEDERQKQEKKIQKQLAAEEKKRKKAEPKRRSRKASAAPAAEEPVVAAEPKRRSRKAAAAPDAEAEHPVNPAAAEPKRKSRKRAAPAAEAEHPVNPAVAAEPKRKSRKQAAPAAEAEHPVNPVAAAEPKRKSRKQAAPATEAETEADHLVNLVVAAEPKRKSRKRDAPPVPASAAAEEAEANDVDSSLDAASFVAVAEDLKTEKVRKAFGLLMASNIPALEVPLAGRKSYTVKPKPGAPPFARPIGVVLYSSSFYVGKVALPQDSWPEECRKFYKVDVKNGVTIPWYKASSPVESELNKIRTAWKHAMVLGGWIDP</sequence>
<feature type="region of interest" description="Disordered" evidence="1">
    <location>
        <begin position="277"/>
        <end position="506"/>
    </location>
</feature>
<protein>
    <submittedName>
        <fullName evidence="2">Uncharacterized protein</fullName>
    </submittedName>
</protein>
<evidence type="ECO:0000256" key="1">
    <source>
        <dbReference type="SAM" id="MobiDB-lite"/>
    </source>
</evidence>
<feature type="compositionally biased region" description="Basic residues" evidence="1">
    <location>
        <begin position="346"/>
        <end position="358"/>
    </location>
</feature>
<keyword evidence="3" id="KW-1185">Reference proteome</keyword>
<feature type="compositionally biased region" description="Polar residues" evidence="1">
    <location>
        <begin position="281"/>
        <end position="290"/>
    </location>
</feature>
<name>A0ABP0HN54_9DINO</name>
<feature type="compositionally biased region" description="Low complexity" evidence="1">
    <location>
        <begin position="359"/>
        <end position="372"/>
    </location>
</feature>
<comment type="caution">
    <text evidence="2">The sequence shown here is derived from an EMBL/GenBank/DDBJ whole genome shotgun (WGS) entry which is preliminary data.</text>
</comment>
<evidence type="ECO:0000313" key="2">
    <source>
        <dbReference type="EMBL" id="CAK8990305.1"/>
    </source>
</evidence>
<organism evidence="2 3">
    <name type="scientific">Durusdinium trenchii</name>
    <dbReference type="NCBI Taxonomy" id="1381693"/>
    <lineage>
        <taxon>Eukaryota</taxon>
        <taxon>Sar</taxon>
        <taxon>Alveolata</taxon>
        <taxon>Dinophyceae</taxon>
        <taxon>Suessiales</taxon>
        <taxon>Symbiodiniaceae</taxon>
        <taxon>Durusdinium</taxon>
    </lineage>
</organism>
<evidence type="ECO:0000313" key="3">
    <source>
        <dbReference type="Proteomes" id="UP001642464"/>
    </source>
</evidence>
<dbReference type="EMBL" id="CAXAMM010001090">
    <property type="protein sequence ID" value="CAK8990305.1"/>
    <property type="molecule type" value="Genomic_DNA"/>
</dbReference>
<reference evidence="2 3" key="1">
    <citation type="submission" date="2024-02" db="EMBL/GenBank/DDBJ databases">
        <authorList>
            <person name="Chen Y."/>
            <person name="Shah S."/>
            <person name="Dougan E. K."/>
            <person name="Thang M."/>
            <person name="Chan C."/>
        </authorList>
    </citation>
    <scope>NUCLEOTIDE SEQUENCE [LARGE SCALE GENOMIC DNA]</scope>
</reference>